<dbReference type="Pfam" id="PF02317">
    <property type="entry name" value="Octopine_DH"/>
    <property type="match status" value="1"/>
</dbReference>
<dbReference type="SUPFAM" id="SSF48179">
    <property type="entry name" value="6-phosphogluconate dehydrogenase C-terminal domain-like"/>
    <property type="match status" value="1"/>
</dbReference>
<evidence type="ECO:0000313" key="4">
    <source>
        <dbReference type="EMBL" id="TFU89797.1"/>
    </source>
</evidence>
<dbReference type="OrthoDB" id="1073746at2"/>
<evidence type="ECO:0000259" key="3">
    <source>
        <dbReference type="Pfam" id="PF02317"/>
    </source>
</evidence>
<dbReference type="GO" id="GO:0051287">
    <property type="term" value="F:NAD binding"/>
    <property type="evidence" value="ECO:0007669"/>
    <property type="project" value="InterPro"/>
</dbReference>
<gene>
    <name evidence="4" type="ORF">E4T88_07225</name>
</gene>
<dbReference type="EMBL" id="SPPK01000002">
    <property type="protein sequence ID" value="TFU89797.1"/>
    <property type="molecule type" value="Genomic_DNA"/>
</dbReference>
<dbReference type="GO" id="GO:0016616">
    <property type="term" value="F:oxidoreductase activity, acting on the CH-OH group of donors, NAD or NADP as acceptor"/>
    <property type="evidence" value="ECO:0007669"/>
    <property type="project" value="InterPro"/>
</dbReference>
<dbReference type="Pfam" id="PF01210">
    <property type="entry name" value="NAD_Gly3P_dh_N"/>
    <property type="match status" value="1"/>
</dbReference>
<dbReference type="InterPro" id="IPR008927">
    <property type="entry name" value="6-PGluconate_DH-like_C_sf"/>
</dbReference>
<dbReference type="InterPro" id="IPR011128">
    <property type="entry name" value="G3P_DH_NAD-dep_N"/>
</dbReference>
<feature type="domain" description="Glycerol-3-phosphate dehydrogenase NAD-dependent N-terminal" evidence="2">
    <location>
        <begin position="2"/>
        <end position="116"/>
    </location>
</feature>
<dbReference type="AlphaFoldDB" id="A0A4Y9IML4"/>
<proteinExistence type="predicted"/>
<dbReference type="Gene3D" id="3.40.50.720">
    <property type="entry name" value="NAD(P)-binding Rossmann-like Domain"/>
    <property type="match status" value="1"/>
</dbReference>
<dbReference type="PANTHER" id="PTHR38015">
    <property type="entry name" value="BLR6086 PROTEIN"/>
    <property type="match status" value="1"/>
</dbReference>
<dbReference type="RefSeq" id="WP_135104794.1">
    <property type="nucleotide sequence ID" value="NZ_JADGKW010000002.1"/>
</dbReference>
<protein>
    <recommendedName>
        <fullName evidence="6">Opine dehydrogenase domain-containing protein</fullName>
    </recommendedName>
</protein>
<organism evidence="4 5">
    <name type="scientific">Dysgonomonas mossii</name>
    <dbReference type="NCBI Taxonomy" id="163665"/>
    <lineage>
        <taxon>Bacteria</taxon>
        <taxon>Pseudomonadati</taxon>
        <taxon>Bacteroidota</taxon>
        <taxon>Bacteroidia</taxon>
        <taxon>Bacteroidales</taxon>
        <taxon>Dysgonomonadaceae</taxon>
        <taxon>Dysgonomonas</taxon>
    </lineage>
</organism>
<name>A0A4Y9IML4_9BACT</name>
<evidence type="ECO:0000313" key="5">
    <source>
        <dbReference type="Proteomes" id="UP000298285"/>
    </source>
</evidence>
<dbReference type="InterPro" id="IPR036291">
    <property type="entry name" value="NAD(P)-bd_dom_sf"/>
</dbReference>
<reference evidence="4 5" key="1">
    <citation type="submission" date="2019-03" db="EMBL/GenBank/DDBJ databases">
        <title>Diversity of the mouse oral microbiome.</title>
        <authorList>
            <person name="Joseph S."/>
            <person name="Aduse-Opoku J."/>
            <person name="Curtis M."/>
            <person name="Wade W."/>
            <person name="Hashim A."/>
        </authorList>
    </citation>
    <scope>NUCLEOTIDE SEQUENCE [LARGE SCALE GENOMIC DNA]</scope>
    <source>
        <strain evidence="4 5">P11</strain>
    </source>
</reference>
<keyword evidence="1" id="KW-0560">Oxidoreductase</keyword>
<dbReference type="InterPro" id="IPR013328">
    <property type="entry name" value="6PGD_dom2"/>
</dbReference>
<dbReference type="InterPro" id="IPR003421">
    <property type="entry name" value="Opine_DH"/>
</dbReference>
<dbReference type="PANTHER" id="PTHR38015:SF1">
    <property type="entry name" value="OPINE DEHYDROGENASE DOMAIN-CONTAINING PROTEIN"/>
    <property type="match status" value="1"/>
</dbReference>
<dbReference type="Gene3D" id="1.10.1040.10">
    <property type="entry name" value="N-(1-d-carboxylethyl)-l-norvaline Dehydrogenase, domain 2"/>
    <property type="match status" value="1"/>
</dbReference>
<evidence type="ECO:0000256" key="1">
    <source>
        <dbReference type="ARBA" id="ARBA00023002"/>
    </source>
</evidence>
<feature type="domain" description="Opine dehydrogenase" evidence="3">
    <location>
        <begin position="180"/>
        <end position="333"/>
    </location>
</feature>
<dbReference type="InterPro" id="IPR051729">
    <property type="entry name" value="Opine/Lysopine_DH"/>
</dbReference>
<evidence type="ECO:0000259" key="2">
    <source>
        <dbReference type="Pfam" id="PF01210"/>
    </source>
</evidence>
<dbReference type="SUPFAM" id="SSF51735">
    <property type="entry name" value="NAD(P)-binding Rossmann-fold domains"/>
    <property type="match status" value="1"/>
</dbReference>
<dbReference type="GO" id="GO:0046168">
    <property type="term" value="P:glycerol-3-phosphate catabolic process"/>
    <property type="evidence" value="ECO:0007669"/>
    <property type="project" value="InterPro"/>
</dbReference>
<sequence length="371" mass="42221">MKLTVFGAGNIGTFIAAYLSLQKANKVSLYTPNKNKISNIIKIDDIENRKTYYSNHISVNDDLQESLQGADYVFLTYPSDLLFDKLQQMKDYLTAGTKIVVVPGTGGVEFHTHFLLQKECMLVGLQRVPAICRLKEYGRSVCVTGWKKQLYISSLPAKGQQCVIDDLSKLFNIPVQSVGAYYNITLTPSNPILHTSRLYALFRDYFEGKTYSTNPGFYEDWDNYSSEILIQCDEELQKVYKTLSHNDNKVIPLLTHYESVDAESLTKKIRSIKAFEGIKSPMINKGSAYIPDLSSRYFLEDFSYGLCIIKGLALIYGLKTPTIDSSIQWMQRLYKKEYIDLSANLGKDYVETGMPQRFGINSIDKIEQIYI</sequence>
<comment type="caution">
    <text evidence="4">The sequence shown here is derived from an EMBL/GenBank/DDBJ whole genome shotgun (WGS) entry which is preliminary data.</text>
</comment>
<evidence type="ECO:0008006" key="6">
    <source>
        <dbReference type="Google" id="ProtNLM"/>
    </source>
</evidence>
<dbReference type="Proteomes" id="UP000298285">
    <property type="component" value="Unassembled WGS sequence"/>
</dbReference>
<accession>A0A4Y9IML4</accession>